<evidence type="ECO:0000313" key="7">
    <source>
        <dbReference type="Proteomes" id="UP000823851"/>
    </source>
</evidence>
<dbReference type="PANTHER" id="PTHR43498">
    <property type="entry name" value="FERREDOXIN:COB-COM HETERODISULFIDE REDUCTASE SUBUNIT A"/>
    <property type="match status" value="1"/>
</dbReference>
<accession>A0A9D2TZ27</accession>
<evidence type="ECO:0000256" key="3">
    <source>
        <dbReference type="ARBA" id="ARBA00023002"/>
    </source>
</evidence>
<dbReference type="PANTHER" id="PTHR43498:SF1">
    <property type="entry name" value="COB--COM HETERODISULFIDE REDUCTASE IRON-SULFUR SUBUNIT A"/>
    <property type="match status" value="1"/>
</dbReference>
<comment type="caution">
    <text evidence="6">The sequence shown here is derived from an EMBL/GenBank/DDBJ whole genome shotgun (WGS) entry which is preliminary data.</text>
</comment>
<keyword evidence="5" id="KW-0411">Iron-sulfur</keyword>
<evidence type="ECO:0000256" key="2">
    <source>
        <dbReference type="ARBA" id="ARBA00022723"/>
    </source>
</evidence>
<dbReference type="GO" id="GO:0046872">
    <property type="term" value="F:metal ion binding"/>
    <property type="evidence" value="ECO:0007669"/>
    <property type="project" value="UniProtKB-KW"/>
</dbReference>
<evidence type="ECO:0000256" key="4">
    <source>
        <dbReference type="ARBA" id="ARBA00023004"/>
    </source>
</evidence>
<proteinExistence type="predicted"/>
<sequence>MERTGTVIIAETEYLVAGEGMAALREAGRLAGEGKKVLLASAASCLAEDICGTNRYRSPQIGEELLGEGFTPDSYQLSLEENCEKLGITLLYCVRYVDKQPVNGKTLVRFAAKGGLFGILCGEFADRRESAQDCSYIALVTEKGKPGFGLFEISAEVGENTDQAGADAATATARRLYACRRELIRSFLEKRKENPDLYLGRFARRGFGGKAARRESGEETGTKEARRVFPKGQNRFGRYGFLELPEEKAAVSAGQESCDLVVAGGGTAGVMAAIHAARGGLRTVLIEPNYDLGGTQTAGGVSTYWFGHRFSDVREMDGLVDGLCTRCGVRKRQGIWSGRDDFHAGIRSFVYLKCCLEAGVKVVFGQIAYDAFYEERTGGRIGVVTAGDVGNLVYFAEAVIDATGDGDLAVALGAAGCYGSKQDLITYWASLAQYTSPDAYRNNFSSMLFAEDPFDYTRFIRLGRKRGEEKFDHGSYVSMRESRHIRGMAEVSLKDLITYRTWEDALYTCYSNYDPKGKLDADMVYCGVLPPQVSIQIPLSALLPVDGKGRRIEGLYVAGKAISATHNVFPSIRMQPDLMHQGAVLGSLLAKALSEGTVPERMDPEKRREFLLACSDDPLTLPENRLTAEECAKRVTAKSRSQWVDVPFEWEETGSFETLGLIAAEPEEVRPVLRRRLEQETEEETREMLIGYALWHGMDDWTQELCSALCRKIRAADGLPERAGSTMCAQLLPDHGVMPELAYQLNQLGWSGKDCVLEPFALVLDRLENGERDYRTIQKGIYHYIEAFAYAAAHNPQKGFIPMLKRLLKLPELERSLTDMDSVDLMTERYQILVFILNRALALLGEEEGRDGLRRLTALSNMAVSGSARMTLERLKTEERTGFPTEGIRKKVW</sequence>
<dbReference type="InterPro" id="IPR039650">
    <property type="entry name" value="HdrA-like"/>
</dbReference>
<evidence type="ECO:0000256" key="1">
    <source>
        <dbReference type="ARBA" id="ARBA00022485"/>
    </source>
</evidence>
<dbReference type="EMBL" id="DWUW01000195">
    <property type="protein sequence ID" value="HJD31675.1"/>
    <property type="molecule type" value="Genomic_DNA"/>
</dbReference>
<dbReference type="PRINTS" id="PR00469">
    <property type="entry name" value="PNDRDTASEII"/>
</dbReference>
<keyword evidence="2" id="KW-0479">Metal-binding</keyword>
<protein>
    <submittedName>
        <fullName evidence="6">FAD-dependent oxidoreductase</fullName>
    </submittedName>
</protein>
<keyword evidence="4" id="KW-0408">Iron</keyword>
<organism evidence="6 7">
    <name type="scientific">Candidatus Eisenbergiella stercorigallinarum</name>
    <dbReference type="NCBI Taxonomy" id="2838557"/>
    <lineage>
        <taxon>Bacteria</taxon>
        <taxon>Bacillati</taxon>
        <taxon>Bacillota</taxon>
        <taxon>Clostridia</taxon>
        <taxon>Lachnospirales</taxon>
        <taxon>Lachnospiraceae</taxon>
        <taxon>Eisenbergiella</taxon>
    </lineage>
</organism>
<dbReference type="Pfam" id="PF12831">
    <property type="entry name" value="FAD_oxidored"/>
    <property type="match status" value="2"/>
</dbReference>
<gene>
    <name evidence="6" type="ORF">H9912_07010</name>
</gene>
<dbReference type="SUPFAM" id="SSF51905">
    <property type="entry name" value="FAD/NAD(P)-binding domain"/>
    <property type="match status" value="2"/>
</dbReference>
<dbReference type="AlphaFoldDB" id="A0A9D2TZ27"/>
<dbReference type="GO" id="GO:0016491">
    <property type="term" value="F:oxidoreductase activity"/>
    <property type="evidence" value="ECO:0007669"/>
    <property type="project" value="UniProtKB-KW"/>
</dbReference>
<dbReference type="Gene3D" id="3.50.50.60">
    <property type="entry name" value="FAD/NAD(P)-binding domain"/>
    <property type="match status" value="1"/>
</dbReference>
<keyword evidence="3" id="KW-0560">Oxidoreductase</keyword>
<dbReference type="GO" id="GO:0051539">
    <property type="term" value="F:4 iron, 4 sulfur cluster binding"/>
    <property type="evidence" value="ECO:0007669"/>
    <property type="project" value="UniProtKB-KW"/>
</dbReference>
<evidence type="ECO:0000313" key="6">
    <source>
        <dbReference type="EMBL" id="HJD31675.1"/>
    </source>
</evidence>
<reference evidence="6" key="1">
    <citation type="journal article" date="2021" name="PeerJ">
        <title>Extensive microbial diversity within the chicken gut microbiome revealed by metagenomics and culture.</title>
        <authorList>
            <person name="Gilroy R."/>
            <person name="Ravi A."/>
            <person name="Getino M."/>
            <person name="Pursley I."/>
            <person name="Horton D.L."/>
            <person name="Alikhan N.F."/>
            <person name="Baker D."/>
            <person name="Gharbi K."/>
            <person name="Hall N."/>
            <person name="Watson M."/>
            <person name="Adriaenssens E.M."/>
            <person name="Foster-Nyarko E."/>
            <person name="Jarju S."/>
            <person name="Secka A."/>
            <person name="Antonio M."/>
            <person name="Oren A."/>
            <person name="Chaudhuri R.R."/>
            <person name="La Ragione R."/>
            <person name="Hildebrand F."/>
            <person name="Pallen M.J."/>
        </authorList>
    </citation>
    <scope>NUCLEOTIDE SEQUENCE</scope>
    <source>
        <strain evidence="6">ChiHjej8B7-25341</strain>
    </source>
</reference>
<reference evidence="6" key="2">
    <citation type="submission" date="2021-04" db="EMBL/GenBank/DDBJ databases">
        <authorList>
            <person name="Gilroy R."/>
        </authorList>
    </citation>
    <scope>NUCLEOTIDE SEQUENCE</scope>
    <source>
        <strain evidence="6">ChiHjej8B7-25341</strain>
    </source>
</reference>
<evidence type="ECO:0000256" key="5">
    <source>
        <dbReference type="ARBA" id="ARBA00023014"/>
    </source>
</evidence>
<dbReference type="InterPro" id="IPR036188">
    <property type="entry name" value="FAD/NAD-bd_sf"/>
</dbReference>
<name>A0A9D2TZ27_9FIRM</name>
<keyword evidence="1" id="KW-0004">4Fe-4S</keyword>
<dbReference type="Proteomes" id="UP000823851">
    <property type="component" value="Unassembled WGS sequence"/>
</dbReference>